<dbReference type="InterPro" id="IPR017441">
    <property type="entry name" value="Protein_kinase_ATP_BS"/>
</dbReference>
<dbReference type="GO" id="GO:0005737">
    <property type="term" value="C:cytoplasm"/>
    <property type="evidence" value="ECO:0007669"/>
    <property type="project" value="TreeGrafter"/>
</dbReference>
<dbReference type="InterPro" id="IPR011009">
    <property type="entry name" value="Kinase-like_dom_sf"/>
</dbReference>
<dbReference type="InterPro" id="IPR036674">
    <property type="entry name" value="p53_tetramer_sf"/>
</dbReference>
<reference evidence="14" key="1">
    <citation type="submission" date="2013-05" db="EMBL/GenBank/DDBJ databases">
        <authorList>
            <person name="Yim A.K.Y."/>
            <person name="Chan T.F."/>
            <person name="Ji K.M."/>
            <person name="Liu X.Y."/>
            <person name="Zhou J.W."/>
            <person name="Li R.Q."/>
            <person name="Yang K.Y."/>
            <person name="Li J."/>
            <person name="Li M."/>
            <person name="Law P.T.W."/>
            <person name="Wu Y.L."/>
            <person name="Cai Z.L."/>
            <person name="Qin H."/>
            <person name="Bao Y."/>
            <person name="Leung R.K.K."/>
            <person name="Ng P.K.S."/>
            <person name="Zou J."/>
            <person name="Zhong X.J."/>
            <person name="Ran P.X."/>
            <person name="Zhong N.S."/>
            <person name="Liu Z.G."/>
            <person name="Tsui S.K.W."/>
        </authorList>
    </citation>
    <scope>NUCLEOTIDE SEQUENCE</scope>
    <source>
        <strain evidence="14">Derf</strain>
        <tissue evidence="14">Whole organism</tissue>
    </source>
</reference>
<evidence type="ECO:0000256" key="4">
    <source>
        <dbReference type="ARBA" id="ARBA00022679"/>
    </source>
</evidence>
<organism evidence="14 15">
    <name type="scientific">Dermatophagoides farinae</name>
    <name type="common">American house dust mite</name>
    <dbReference type="NCBI Taxonomy" id="6954"/>
    <lineage>
        <taxon>Eukaryota</taxon>
        <taxon>Metazoa</taxon>
        <taxon>Ecdysozoa</taxon>
        <taxon>Arthropoda</taxon>
        <taxon>Chelicerata</taxon>
        <taxon>Arachnida</taxon>
        <taxon>Acari</taxon>
        <taxon>Acariformes</taxon>
        <taxon>Sarcoptiformes</taxon>
        <taxon>Astigmata</taxon>
        <taxon>Psoroptidia</taxon>
        <taxon>Analgoidea</taxon>
        <taxon>Pyroglyphidae</taxon>
        <taxon>Dermatophagoidinae</taxon>
        <taxon>Dermatophagoides</taxon>
    </lineage>
</organism>
<dbReference type="FunFam" id="4.10.170.10:FF:000002">
    <property type="entry name" value="serine/threonine-protein kinase 3"/>
    <property type="match status" value="1"/>
</dbReference>
<evidence type="ECO:0000259" key="13">
    <source>
        <dbReference type="PROSITE" id="PS50951"/>
    </source>
</evidence>
<dbReference type="EC" id="2.7.11.1" evidence="2"/>
<keyword evidence="15" id="KW-1185">Reference proteome</keyword>
<comment type="catalytic activity">
    <reaction evidence="8">
        <text>L-threonyl-[protein] + ATP = O-phospho-L-threonyl-[protein] + ADP + H(+)</text>
        <dbReference type="Rhea" id="RHEA:46608"/>
        <dbReference type="Rhea" id="RHEA-COMP:11060"/>
        <dbReference type="Rhea" id="RHEA-COMP:11605"/>
        <dbReference type="ChEBI" id="CHEBI:15378"/>
        <dbReference type="ChEBI" id="CHEBI:30013"/>
        <dbReference type="ChEBI" id="CHEBI:30616"/>
        <dbReference type="ChEBI" id="CHEBI:61977"/>
        <dbReference type="ChEBI" id="CHEBI:456216"/>
        <dbReference type="EC" id="2.7.11.1"/>
    </reaction>
</comment>
<evidence type="ECO:0000256" key="11">
    <source>
        <dbReference type="SAM" id="MobiDB-lite"/>
    </source>
</evidence>
<dbReference type="PROSITE" id="PS50011">
    <property type="entry name" value="PROTEIN_KINASE_DOM"/>
    <property type="match status" value="1"/>
</dbReference>
<dbReference type="CDD" id="cd21889">
    <property type="entry name" value="SARAH_Hpo"/>
    <property type="match status" value="1"/>
</dbReference>
<feature type="domain" description="SARAH" evidence="13">
    <location>
        <begin position="432"/>
        <end position="479"/>
    </location>
</feature>
<dbReference type="GO" id="GO:0007165">
    <property type="term" value="P:signal transduction"/>
    <property type="evidence" value="ECO:0007669"/>
    <property type="project" value="InterPro"/>
</dbReference>
<keyword evidence="6" id="KW-0418">Kinase</keyword>
<dbReference type="Proteomes" id="UP000790347">
    <property type="component" value="Unassembled WGS sequence"/>
</dbReference>
<dbReference type="GO" id="GO:0043068">
    <property type="term" value="P:positive regulation of programmed cell death"/>
    <property type="evidence" value="ECO:0007669"/>
    <property type="project" value="UniProtKB-ARBA"/>
</dbReference>
<evidence type="ECO:0000259" key="12">
    <source>
        <dbReference type="PROSITE" id="PS50011"/>
    </source>
</evidence>
<name>A0A922L9C4_DERFA</name>
<dbReference type="GO" id="GO:0004674">
    <property type="term" value="F:protein serine/threonine kinase activity"/>
    <property type="evidence" value="ECO:0007669"/>
    <property type="project" value="UniProtKB-KW"/>
</dbReference>
<sequence length="486" mass="54999">MSLEKLSEQQLTRQPEEVFDILCKLGEGSYGSVYKALHKESGQILAIKQVPVESDLGEIIKEISIMQQCESLYVVRYFGSYFKGSDLWIVMEYCGGGSVSDIMRFRKKTLTEAEISIILQDTLMGLEYLHTHRKIHRDIKAGNILLNNEGHAKLADFGVAGQLTDTMAKRNTVLARHFGWHQKLFKKSVMIALADIWSLGITALEMAEGKPPYGDIHPMRAIFMIPTKTSSFKCLVKNPEKRATANELLQHEFIKRALSVSIIQKIIQEAKEIQQNQQQQQQQNTSSTFGDNLNATMVSAKDVTLRSNSNYQNNDGNRTADSQMNRTAGTNFTTSDVESDLGTLIINDETDDEDSDKTLKPAFLQHFELKDKQKNYKSDAMPTMDDTLLEHPAKNGWNGNSDESNNNSNNSSVLSSINNNPLSKTILLGGDFEFLRLLSLDELKARMANLDLEMEAEIEELRRRYAAKRQPILDTMDQKKKRQQNF</sequence>
<evidence type="ECO:0000313" key="14">
    <source>
        <dbReference type="EMBL" id="KAH9528176.1"/>
    </source>
</evidence>
<keyword evidence="4" id="KW-0808">Transferase</keyword>
<reference evidence="14" key="2">
    <citation type="journal article" date="2022" name="Res Sq">
        <title>Comparative Genomics Reveals Insights into the Divergent Evolution of Astigmatic Mites and Household Pest Adaptations.</title>
        <authorList>
            <person name="Xiong Q."/>
            <person name="Wan A.T.-Y."/>
            <person name="Liu X.-Y."/>
            <person name="Fung C.S.-H."/>
            <person name="Xiao X."/>
            <person name="Malainual N."/>
            <person name="Hou J."/>
            <person name="Wang L."/>
            <person name="Wang M."/>
            <person name="Yang K."/>
            <person name="Cui Y."/>
            <person name="Leung E."/>
            <person name="Nong W."/>
            <person name="Shin S.-K."/>
            <person name="Au S."/>
            <person name="Jeong K.Y."/>
            <person name="Chew F.T."/>
            <person name="Hui J."/>
            <person name="Leung T.F."/>
            <person name="Tungtrongchitr A."/>
            <person name="Zhong N."/>
            <person name="Liu Z."/>
            <person name="Tsui S."/>
        </authorList>
    </citation>
    <scope>NUCLEOTIDE SEQUENCE</scope>
    <source>
        <strain evidence="14">Derf</strain>
        <tissue evidence="14">Whole organism</tissue>
    </source>
</reference>
<keyword evidence="7 10" id="KW-0067">ATP-binding</keyword>
<evidence type="ECO:0000313" key="15">
    <source>
        <dbReference type="Proteomes" id="UP000790347"/>
    </source>
</evidence>
<feature type="region of interest" description="Disordered" evidence="11">
    <location>
        <begin position="302"/>
        <end position="335"/>
    </location>
</feature>
<feature type="domain" description="Protein kinase" evidence="12">
    <location>
        <begin position="19"/>
        <end position="254"/>
    </location>
</feature>
<dbReference type="PANTHER" id="PTHR48012">
    <property type="entry name" value="STERILE20-LIKE KINASE, ISOFORM B-RELATED"/>
    <property type="match status" value="1"/>
</dbReference>
<dbReference type="InterPro" id="IPR024205">
    <property type="entry name" value="Mst1_2_SARAH_domain"/>
</dbReference>
<dbReference type="PANTHER" id="PTHR48012:SF10">
    <property type="entry name" value="FI20177P1"/>
    <property type="match status" value="1"/>
</dbReference>
<dbReference type="PROSITE" id="PS00107">
    <property type="entry name" value="PROTEIN_KINASE_ATP"/>
    <property type="match status" value="1"/>
</dbReference>
<dbReference type="InterPro" id="IPR011524">
    <property type="entry name" value="SARAH_dom"/>
</dbReference>
<dbReference type="PROSITE" id="PS50951">
    <property type="entry name" value="SARAH"/>
    <property type="match status" value="1"/>
</dbReference>
<dbReference type="SUPFAM" id="SSF56112">
    <property type="entry name" value="Protein kinase-like (PK-like)"/>
    <property type="match status" value="1"/>
</dbReference>
<dbReference type="FunFam" id="3.30.200.20:FF:000040">
    <property type="entry name" value="Dual specificity mitogen-activated protein kinase kinase"/>
    <property type="match status" value="1"/>
</dbReference>
<dbReference type="SMART" id="SM00220">
    <property type="entry name" value="S_TKc"/>
    <property type="match status" value="1"/>
</dbReference>
<dbReference type="Pfam" id="PF11629">
    <property type="entry name" value="Mst1_SARAH"/>
    <property type="match status" value="1"/>
</dbReference>
<dbReference type="AlphaFoldDB" id="A0A922L9C4"/>
<dbReference type="Gene3D" id="4.10.170.10">
    <property type="entry name" value="p53-like tetramerisation domain"/>
    <property type="match status" value="1"/>
</dbReference>
<dbReference type="EMBL" id="ASGP02000001">
    <property type="protein sequence ID" value="KAH9528176.1"/>
    <property type="molecule type" value="Genomic_DNA"/>
</dbReference>
<dbReference type="Gene3D" id="1.10.510.10">
    <property type="entry name" value="Transferase(Phosphotransferase) domain 1"/>
    <property type="match status" value="1"/>
</dbReference>
<evidence type="ECO:0000256" key="8">
    <source>
        <dbReference type="ARBA" id="ARBA00047899"/>
    </source>
</evidence>
<proteinExistence type="inferred from homology"/>
<protein>
    <recommendedName>
        <fullName evidence="2">non-specific serine/threonine protein kinase</fullName>
        <ecNumber evidence="2">2.7.11.1</ecNumber>
    </recommendedName>
</protein>
<dbReference type="GO" id="GO:0051262">
    <property type="term" value="P:protein tetramerization"/>
    <property type="evidence" value="ECO:0007669"/>
    <property type="project" value="InterPro"/>
</dbReference>
<dbReference type="Pfam" id="PF00069">
    <property type="entry name" value="Pkinase"/>
    <property type="match status" value="1"/>
</dbReference>
<comment type="similarity">
    <text evidence="1">Belongs to the protein kinase superfamily. STE Ser/Thr protein kinase family. STE20 subfamily.</text>
</comment>
<keyword evidence="3" id="KW-0723">Serine/threonine-protein kinase</keyword>
<feature type="compositionally biased region" description="Low complexity" evidence="11">
    <location>
        <begin position="398"/>
        <end position="415"/>
    </location>
</feature>
<accession>A0A922L9C4</accession>
<gene>
    <name evidence="14" type="ORF">DERF_002145</name>
</gene>
<comment type="caution">
    <text evidence="14">The sequence shown here is derived from an EMBL/GenBank/DDBJ whole genome shotgun (WGS) entry which is preliminary data.</text>
</comment>
<dbReference type="GO" id="GO:0005524">
    <property type="term" value="F:ATP binding"/>
    <property type="evidence" value="ECO:0007669"/>
    <property type="project" value="UniProtKB-UniRule"/>
</dbReference>
<feature type="region of interest" description="Disordered" evidence="11">
    <location>
        <begin position="392"/>
        <end position="415"/>
    </location>
</feature>
<evidence type="ECO:0000256" key="5">
    <source>
        <dbReference type="ARBA" id="ARBA00022741"/>
    </source>
</evidence>
<dbReference type="InterPro" id="IPR000719">
    <property type="entry name" value="Prot_kinase_dom"/>
</dbReference>
<feature type="compositionally biased region" description="Polar residues" evidence="11">
    <location>
        <begin position="305"/>
        <end position="335"/>
    </location>
</feature>
<evidence type="ECO:0000256" key="2">
    <source>
        <dbReference type="ARBA" id="ARBA00012513"/>
    </source>
</evidence>
<evidence type="ECO:0000256" key="1">
    <source>
        <dbReference type="ARBA" id="ARBA00008874"/>
    </source>
</evidence>
<dbReference type="InterPro" id="IPR050629">
    <property type="entry name" value="STE20/SPS1-PAK"/>
</dbReference>
<dbReference type="GO" id="GO:0010508">
    <property type="term" value="P:positive regulation of autophagy"/>
    <property type="evidence" value="ECO:0007669"/>
    <property type="project" value="UniProtKB-ARBA"/>
</dbReference>
<evidence type="ECO:0000256" key="6">
    <source>
        <dbReference type="ARBA" id="ARBA00022777"/>
    </source>
</evidence>
<evidence type="ECO:0000256" key="9">
    <source>
        <dbReference type="ARBA" id="ARBA00048679"/>
    </source>
</evidence>
<evidence type="ECO:0000256" key="7">
    <source>
        <dbReference type="ARBA" id="ARBA00022840"/>
    </source>
</evidence>
<comment type="catalytic activity">
    <reaction evidence="9">
        <text>L-seryl-[protein] + ATP = O-phospho-L-seryl-[protein] + ADP + H(+)</text>
        <dbReference type="Rhea" id="RHEA:17989"/>
        <dbReference type="Rhea" id="RHEA-COMP:9863"/>
        <dbReference type="Rhea" id="RHEA-COMP:11604"/>
        <dbReference type="ChEBI" id="CHEBI:15378"/>
        <dbReference type="ChEBI" id="CHEBI:29999"/>
        <dbReference type="ChEBI" id="CHEBI:30616"/>
        <dbReference type="ChEBI" id="CHEBI:83421"/>
        <dbReference type="ChEBI" id="CHEBI:456216"/>
        <dbReference type="EC" id="2.7.11.1"/>
    </reaction>
</comment>
<keyword evidence="5 10" id="KW-0547">Nucleotide-binding</keyword>
<feature type="binding site" evidence="10">
    <location>
        <position position="48"/>
    </location>
    <ligand>
        <name>ATP</name>
        <dbReference type="ChEBI" id="CHEBI:30616"/>
    </ligand>
</feature>
<evidence type="ECO:0000256" key="10">
    <source>
        <dbReference type="PROSITE-ProRule" id="PRU10141"/>
    </source>
</evidence>
<evidence type="ECO:0000256" key="3">
    <source>
        <dbReference type="ARBA" id="ARBA00022527"/>
    </source>
</evidence>